<dbReference type="AlphaFoldDB" id="A0AAD8XPB5"/>
<name>A0AAD8XPB5_GLOAC</name>
<evidence type="ECO:0000313" key="2">
    <source>
        <dbReference type="EMBL" id="KAK1730949.1"/>
    </source>
</evidence>
<dbReference type="RefSeq" id="XP_060371004.1">
    <property type="nucleotide sequence ID" value="XM_060506984.1"/>
</dbReference>
<dbReference type="GeneID" id="85390883"/>
<proteinExistence type="predicted"/>
<evidence type="ECO:0000313" key="3">
    <source>
        <dbReference type="Proteomes" id="UP001244207"/>
    </source>
</evidence>
<gene>
    <name evidence="2" type="ORF">BDZ83DRAFT_599277</name>
</gene>
<keyword evidence="3" id="KW-1185">Reference proteome</keyword>
<feature type="region of interest" description="Disordered" evidence="1">
    <location>
        <begin position="83"/>
        <end position="186"/>
    </location>
</feature>
<feature type="compositionally biased region" description="Polar residues" evidence="1">
    <location>
        <begin position="119"/>
        <end position="129"/>
    </location>
</feature>
<protein>
    <submittedName>
        <fullName evidence="2">Uncharacterized protein</fullName>
    </submittedName>
</protein>
<sequence length="225" mass="24528">MHKSAQVVEPVVATGIRRYSQVRQVGWSLPCEEKPFISATTNEPLKWRTSPFPGSRNKTPKITFETSLFAGPHPMLELAYSATSPGTRRRGQQGSALIPSPTASPQRAKGPNHYGSCAKNPSRTPSSLVSPRLRGSRSLPQLEPAHRMERPGGDGATKTQESRSHRQAGCASSTRTRVTRGPVHQETAPVFQNKLVEVLPSPHMPANLINTIRNIKTEGPHHGKA</sequence>
<organism evidence="2 3">
    <name type="scientific">Glomerella acutata</name>
    <name type="common">Colletotrichum acutatum</name>
    <dbReference type="NCBI Taxonomy" id="27357"/>
    <lineage>
        <taxon>Eukaryota</taxon>
        <taxon>Fungi</taxon>
        <taxon>Dikarya</taxon>
        <taxon>Ascomycota</taxon>
        <taxon>Pezizomycotina</taxon>
        <taxon>Sordariomycetes</taxon>
        <taxon>Hypocreomycetidae</taxon>
        <taxon>Glomerellales</taxon>
        <taxon>Glomerellaceae</taxon>
        <taxon>Colletotrichum</taxon>
        <taxon>Colletotrichum acutatum species complex</taxon>
    </lineage>
</organism>
<dbReference type="Proteomes" id="UP001244207">
    <property type="component" value="Unassembled WGS sequence"/>
</dbReference>
<comment type="caution">
    <text evidence="2">The sequence shown here is derived from an EMBL/GenBank/DDBJ whole genome shotgun (WGS) entry which is preliminary data.</text>
</comment>
<evidence type="ECO:0000256" key="1">
    <source>
        <dbReference type="SAM" id="MobiDB-lite"/>
    </source>
</evidence>
<reference evidence="2" key="1">
    <citation type="submission" date="2021-12" db="EMBL/GenBank/DDBJ databases">
        <title>Comparative genomics, transcriptomics and evolutionary studies reveal genomic signatures of adaptation to plant cell wall in hemibiotrophic fungi.</title>
        <authorList>
            <consortium name="DOE Joint Genome Institute"/>
            <person name="Baroncelli R."/>
            <person name="Diaz J.F."/>
            <person name="Benocci T."/>
            <person name="Peng M."/>
            <person name="Battaglia E."/>
            <person name="Haridas S."/>
            <person name="Andreopoulos W."/>
            <person name="Labutti K."/>
            <person name="Pangilinan J."/>
            <person name="Floch G.L."/>
            <person name="Makela M.R."/>
            <person name="Henrissat B."/>
            <person name="Grigoriev I.V."/>
            <person name="Crouch J.A."/>
            <person name="De Vries R.P."/>
            <person name="Sukno S.A."/>
            <person name="Thon M.R."/>
        </authorList>
    </citation>
    <scope>NUCLEOTIDE SEQUENCE</scope>
    <source>
        <strain evidence="2">CBS 112980</strain>
    </source>
</reference>
<dbReference type="EMBL" id="JAHMHS010000004">
    <property type="protein sequence ID" value="KAK1730949.1"/>
    <property type="molecule type" value="Genomic_DNA"/>
</dbReference>
<accession>A0AAD8XPB5</accession>